<organism evidence="2">
    <name type="scientific">Streptomyces sp. SID12501</name>
    <dbReference type="NCBI Taxonomy" id="2706042"/>
    <lineage>
        <taxon>Bacteria</taxon>
        <taxon>Bacillati</taxon>
        <taxon>Actinomycetota</taxon>
        <taxon>Actinomycetes</taxon>
        <taxon>Kitasatosporales</taxon>
        <taxon>Streptomycetaceae</taxon>
        <taxon>Streptomyces</taxon>
    </lineage>
</organism>
<gene>
    <name evidence="2" type="ORF">G3I71_39335</name>
</gene>
<accession>A0A6B3C5M8</accession>
<sequence>MSTAVLPSSWSGRPVRAVLFPDQVRGVARAVRHLRRPGTRALYVSATGIGKALASVRIADALQARLVLFVVPTLDLAAQTALAWRADGHTEHMLIVSSMDASGHDALAARRVGSTSDYRALAGLMALVGEGEDQTPALTVICTYDSLDKIEATRHSRFDVPPFDLAVMDEAHRIAGRADKKWAVVNDATGPWSYHSVTPHTGPSFCSVCASVCGTMVHDTATDRGTL</sequence>
<protein>
    <submittedName>
        <fullName evidence="2">DEAD/DEAH box helicase family protein</fullName>
    </submittedName>
</protein>
<dbReference type="GO" id="GO:0003677">
    <property type="term" value="F:DNA binding"/>
    <property type="evidence" value="ECO:0007669"/>
    <property type="project" value="InterPro"/>
</dbReference>
<dbReference type="RefSeq" id="WP_164322707.1">
    <property type="nucleotide sequence ID" value="NZ_JAAGLU010000047.1"/>
</dbReference>
<keyword evidence="2" id="KW-0067">ATP-binding</keyword>
<keyword evidence="2" id="KW-0347">Helicase</keyword>
<evidence type="ECO:0000259" key="1">
    <source>
        <dbReference type="Pfam" id="PF04851"/>
    </source>
</evidence>
<evidence type="ECO:0000313" key="2">
    <source>
        <dbReference type="EMBL" id="NEC91716.1"/>
    </source>
</evidence>
<proteinExistence type="predicted"/>
<dbReference type="InterPro" id="IPR006935">
    <property type="entry name" value="Helicase/UvrB_N"/>
</dbReference>
<dbReference type="PANTHER" id="PTHR47396:SF1">
    <property type="entry name" value="ATP-DEPENDENT HELICASE IRC3-RELATED"/>
    <property type="match status" value="1"/>
</dbReference>
<name>A0A6B3C5M8_9ACTN</name>
<keyword evidence="2" id="KW-0547">Nucleotide-binding</keyword>
<dbReference type="Pfam" id="PF04851">
    <property type="entry name" value="ResIII"/>
    <property type="match status" value="1"/>
</dbReference>
<dbReference type="GO" id="GO:0004386">
    <property type="term" value="F:helicase activity"/>
    <property type="evidence" value="ECO:0007669"/>
    <property type="project" value="UniProtKB-KW"/>
</dbReference>
<feature type="domain" description="Helicase/UvrB N-terminal" evidence="1">
    <location>
        <begin position="19"/>
        <end position="186"/>
    </location>
</feature>
<dbReference type="EMBL" id="JAAGLU010000047">
    <property type="protein sequence ID" value="NEC91716.1"/>
    <property type="molecule type" value="Genomic_DNA"/>
</dbReference>
<keyword evidence="2" id="KW-0378">Hydrolase</keyword>
<dbReference type="GO" id="GO:0005829">
    <property type="term" value="C:cytosol"/>
    <property type="evidence" value="ECO:0007669"/>
    <property type="project" value="TreeGrafter"/>
</dbReference>
<dbReference type="InterPro" id="IPR027417">
    <property type="entry name" value="P-loop_NTPase"/>
</dbReference>
<dbReference type="Gene3D" id="3.40.50.300">
    <property type="entry name" value="P-loop containing nucleotide triphosphate hydrolases"/>
    <property type="match status" value="1"/>
</dbReference>
<dbReference type="PANTHER" id="PTHR47396">
    <property type="entry name" value="TYPE I RESTRICTION ENZYME ECOKI R PROTEIN"/>
    <property type="match status" value="1"/>
</dbReference>
<dbReference type="GO" id="GO:0016787">
    <property type="term" value="F:hydrolase activity"/>
    <property type="evidence" value="ECO:0007669"/>
    <property type="project" value="InterPro"/>
</dbReference>
<dbReference type="SUPFAM" id="SSF52540">
    <property type="entry name" value="P-loop containing nucleoside triphosphate hydrolases"/>
    <property type="match status" value="1"/>
</dbReference>
<dbReference type="InterPro" id="IPR050742">
    <property type="entry name" value="Helicase_Restrict-Modif_Enz"/>
</dbReference>
<dbReference type="GO" id="GO:0005524">
    <property type="term" value="F:ATP binding"/>
    <property type="evidence" value="ECO:0007669"/>
    <property type="project" value="InterPro"/>
</dbReference>
<comment type="caution">
    <text evidence="2">The sequence shown here is derived from an EMBL/GenBank/DDBJ whole genome shotgun (WGS) entry which is preliminary data.</text>
</comment>
<reference evidence="2" key="1">
    <citation type="submission" date="2020-01" db="EMBL/GenBank/DDBJ databases">
        <title>Insect and environment-associated Actinomycetes.</title>
        <authorList>
            <person name="Currrie C."/>
            <person name="Chevrette M."/>
            <person name="Carlson C."/>
            <person name="Stubbendieck R."/>
            <person name="Wendt-Pienkowski E."/>
        </authorList>
    </citation>
    <scope>NUCLEOTIDE SEQUENCE</scope>
    <source>
        <strain evidence="2">SID12501</strain>
    </source>
</reference>
<dbReference type="AlphaFoldDB" id="A0A6B3C5M8"/>